<evidence type="ECO:0000256" key="1">
    <source>
        <dbReference type="ARBA" id="ARBA00008282"/>
    </source>
</evidence>
<evidence type="ECO:0000256" key="2">
    <source>
        <dbReference type="ARBA" id="ARBA00011955"/>
    </source>
</evidence>
<dbReference type="PANTHER" id="PTHR30040">
    <property type="entry name" value="THIAMINE BIOSYNTHESIS LIPOPROTEIN APBE"/>
    <property type="match status" value="1"/>
</dbReference>
<evidence type="ECO:0000256" key="3">
    <source>
        <dbReference type="ARBA" id="ARBA00016337"/>
    </source>
</evidence>
<comment type="caution">
    <text evidence="13">The sequence shown here is derived from an EMBL/GenBank/DDBJ whole genome shotgun (WGS) entry which is preliminary data.</text>
</comment>
<dbReference type="Pfam" id="PF02424">
    <property type="entry name" value="ApbE"/>
    <property type="match status" value="1"/>
</dbReference>
<reference evidence="13 14" key="1">
    <citation type="submission" date="2015-12" db="EMBL/GenBank/DDBJ databases">
        <authorList>
            <person name="Shamseldin A."/>
            <person name="Moawad H."/>
            <person name="Abd El-Rahim W.M."/>
            <person name="Sadowsky M.J."/>
        </authorList>
    </citation>
    <scope>NUCLEOTIDE SEQUENCE [LARGE SCALE GENOMIC DNA]</scope>
    <source>
        <strain evidence="13 14">WF1</strain>
    </source>
</reference>
<evidence type="ECO:0000256" key="6">
    <source>
        <dbReference type="ARBA" id="ARBA00022723"/>
    </source>
</evidence>
<dbReference type="Proteomes" id="UP000191980">
    <property type="component" value="Unassembled WGS sequence"/>
</dbReference>
<dbReference type="Gene3D" id="3.10.520.10">
    <property type="entry name" value="ApbE-like domains"/>
    <property type="match status" value="1"/>
</dbReference>
<evidence type="ECO:0000256" key="4">
    <source>
        <dbReference type="ARBA" id="ARBA00022630"/>
    </source>
</evidence>
<dbReference type="STRING" id="1420851.AU255_16050"/>
<dbReference type="InterPro" id="IPR024932">
    <property type="entry name" value="ApbE"/>
</dbReference>
<evidence type="ECO:0000256" key="12">
    <source>
        <dbReference type="PIRSR" id="PIRSR006268-2"/>
    </source>
</evidence>
<keyword evidence="14" id="KW-1185">Reference proteome</keyword>
<dbReference type="SUPFAM" id="SSF143631">
    <property type="entry name" value="ApbE-like"/>
    <property type="match status" value="1"/>
</dbReference>
<evidence type="ECO:0000256" key="9">
    <source>
        <dbReference type="ARBA" id="ARBA00031306"/>
    </source>
</evidence>
<evidence type="ECO:0000313" key="14">
    <source>
        <dbReference type="Proteomes" id="UP000191980"/>
    </source>
</evidence>
<name>A0A1V8M2C7_9GAMM</name>
<evidence type="ECO:0000256" key="7">
    <source>
        <dbReference type="ARBA" id="ARBA00022827"/>
    </source>
</evidence>
<dbReference type="RefSeq" id="WP_198942666.1">
    <property type="nucleotide sequence ID" value="NZ_LPUF01000003.1"/>
</dbReference>
<dbReference type="PANTHER" id="PTHR30040:SF2">
    <property type="entry name" value="FAD:PROTEIN FMN TRANSFERASE"/>
    <property type="match status" value="1"/>
</dbReference>
<dbReference type="AlphaFoldDB" id="A0A1V8M2C7"/>
<comment type="catalytic activity">
    <reaction evidence="10 11">
        <text>L-threonyl-[protein] + FAD = FMN-L-threonyl-[protein] + AMP + H(+)</text>
        <dbReference type="Rhea" id="RHEA:36847"/>
        <dbReference type="Rhea" id="RHEA-COMP:11060"/>
        <dbReference type="Rhea" id="RHEA-COMP:11061"/>
        <dbReference type="ChEBI" id="CHEBI:15378"/>
        <dbReference type="ChEBI" id="CHEBI:30013"/>
        <dbReference type="ChEBI" id="CHEBI:57692"/>
        <dbReference type="ChEBI" id="CHEBI:74257"/>
        <dbReference type="ChEBI" id="CHEBI:456215"/>
        <dbReference type="EC" id="2.7.1.180"/>
    </reaction>
</comment>
<dbReference type="EMBL" id="LPUF01000003">
    <property type="protein sequence ID" value="OQK15720.1"/>
    <property type="molecule type" value="Genomic_DNA"/>
</dbReference>
<dbReference type="InterPro" id="IPR003374">
    <property type="entry name" value="ApbE-like_sf"/>
</dbReference>
<evidence type="ECO:0000256" key="5">
    <source>
        <dbReference type="ARBA" id="ARBA00022679"/>
    </source>
</evidence>
<comment type="similarity">
    <text evidence="1 11">Belongs to the ApbE family.</text>
</comment>
<keyword evidence="5 11" id="KW-0808">Transferase</keyword>
<organism evidence="13 14">
    <name type="scientific">Methyloprofundus sedimenti</name>
    <dbReference type="NCBI Taxonomy" id="1420851"/>
    <lineage>
        <taxon>Bacteria</taxon>
        <taxon>Pseudomonadati</taxon>
        <taxon>Pseudomonadota</taxon>
        <taxon>Gammaproteobacteria</taxon>
        <taxon>Methylococcales</taxon>
        <taxon>Methylococcaceae</taxon>
        <taxon>Methyloprofundus</taxon>
    </lineage>
</organism>
<evidence type="ECO:0000313" key="13">
    <source>
        <dbReference type="EMBL" id="OQK15720.1"/>
    </source>
</evidence>
<comment type="cofactor">
    <cofactor evidence="12">
        <name>Mg(2+)</name>
        <dbReference type="ChEBI" id="CHEBI:18420"/>
    </cofactor>
    <cofactor evidence="12">
        <name>Mn(2+)</name>
        <dbReference type="ChEBI" id="CHEBI:29035"/>
    </cofactor>
    <text evidence="12">Magnesium. Can also use manganese.</text>
</comment>
<dbReference type="EC" id="2.7.1.180" evidence="2 11"/>
<keyword evidence="6 11" id="KW-0479">Metal-binding</keyword>
<dbReference type="PIRSF" id="PIRSF006268">
    <property type="entry name" value="ApbE"/>
    <property type="match status" value="1"/>
</dbReference>
<evidence type="ECO:0000256" key="11">
    <source>
        <dbReference type="PIRNR" id="PIRNR006268"/>
    </source>
</evidence>
<evidence type="ECO:0000256" key="8">
    <source>
        <dbReference type="ARBA" id="ARBA00022842"/>
    </source>
</evidence>
<keyword evidence="7 11" id="KW-0274">FAD</keyword>
<protein>
    <recommendedName>
        <fullName evidence="3 11">FAD:protein FMN transferase</fullName>
        <ecNumber evidence="2 11">2.7.1.180</ecNumber>
    </recommendedName>
    <alternativeName>
        <fullName evidence="9 11">Flavin transferase</fullName>
    </alternativeName>
</protein>
<gene>
    <name evidence="13" type="ORF">AU255_16050</name>
</gene>
<keyword evidence="4 11" id="KW-0285">Flavoprotein</keyword>
<accession>A0A1V8M2C7</accession>
<proteinExistence type="inferred from homology"/>
<keyword evidence="8 11" id="KW-0460">Magnesium</keyword>
<evidence type="ECO:0000256" key="10">
    <source>
        <dbReference type="ARBA" id="ARBA00048540"/>
    </source>
</evidence>
<dbReference type="GO" id="GO:0016740">
    <property type="term" value="F:transferase activity"/>
    <property type="evidence" value="ECO:0007669"/>
    <property type="project" value="UniProtKB-UniRule"/>
</dbReference>
<dbReference type="GO" id="GO:0046872">
    <property type="term" value="F:metal ion binding"/>
    <property type="evidence" value="ECO:0007669"/>
    <property type="project" value="UniProtKB-UniRule"/>
</dbReference>
<sequence>MQLYHYEFNAMGTVCSIQLYAKNTRLAKHISTAVIADVNRLEQKYSRYRSDSLLSNINRLAAKGGQIQVDDETASLLNYAATCYQQSDGLFDITSGVLRQIWQFQQQALPDEEQIAAIRNRIGWQHLNWSAPYLEFPEPGLELDFGGIVKEYAVDRAAVIAQESGMQYGIINLGGDIRVLGPHANGQPWVVGIQHPREQQQVIQKIHLSQGALASSGDYERCIIVNNQRYGHVFNPRTGWPVSHLAAVSVVSELCVVAGSAATIAMLKESAGTQWLAQLGLPCLWVDVEGKSGGSLLDQQQ</sequence>
<feature type="binding site" evidence="12">
    <location>
        <position position="263"/>
    </location>
    <ligand>
        <name>Mg(2+)</name>
        <dbReference type="ChEBI" id="CHEBI:18420"/>
    </ligand>
</feature>
<feature type="binding site" evidence="12">
    <location>
        <position position="147"/>
    </location>
    <ligand>
        <name>Mg(2+)</name>
        <dbReference type="ChEBI" id="CHEBI:18420"/>
    </ligand>
</feature>